<dbReference type="AlphaFoldDB" id="A0A1W1C4Y9"/>
<dbReference type="Pfam" id="PF18985">
    <property type="entry name" value="DUF5718"/>
    <property type="match status" value="1"/>
</dbReference>
<accession>A0A1W1C4Y9</accession>
<evidence type="ECO:0000313" key="1">
    <source>
        <dbReference type="EMBL" id="SFV60782.1"/>
    </source>
</evidence>
<protein>
    <submittedName>
        <fullName evidence="1">Uncharacterized protein</fullName>
    </submittedName>
</protein>
<organism evidence="1">
    <name type="scientific">hydrothermal vent metagenome</name>
    <dbReference type="NCBI Taxonomy" id="652676"/>
    <lineage>
        <taxon>unclassified sequences</taxon>
        <taxon>metagenomes</taxon>
        <taxon>ecological metagenomes</taxon>
    </lineage>
</organism>
<dbReference type="InterPro" id="IPR043776">
    <property type="entry name" value="DUF5718"/>
</dbReference>
<name>A0A1W1C4Y9_9ZZZZ</name>
<dbReference type="EMBL" id="FPHF01000058">
    <property type="protein sequence ID" value="SFV60782.1"/>
    <property type="molecule type" value="Genomic_DNA"/>
</dbReference>
<reference evidence="1" key="1">
    <citation type="submission" date="2016-10" db="EMBL/GenBank/DDBJ databases">
        <authorList>
            <person name="de Groot N.N."/>
        </authorList>
    </citation>
    <scope>NUCLEOTIDE SEQUENCE</scope>
</reference>
<gene>
    <name evidence="1" type="ORF">MNB_SM-4-225</name>
</gene>
<sequence length="286" mass="32234">MQEKYENYLGLGIAGNFALHLAQAGELEDFKDIITADEAAPKGIFPFYLPSYIQSTKDITRIPKDILTTFPLSSNTIQLPSDDVNVQTEPEVGLICEISYKDGEIESIRPTHFGAYNDCSIRVSGADKISDKKNWGQNSKGFASTLIEIDSFKEGSVLDNFSICSFLKRDNTLTAYGENVTLDGYSYFYEKLTLWIKNQINTQKNFGPLEPLSEYIEACKHPSKAIISIGATRYTQYGEKTFLQTDDEVFVVVYNHSTYSFKEIQTSLNTKQYPTVDISILHQKVI</sequence>
<proteinExistence type="predicted"/>